<comment type="caution">
    <text evidence="3">The sequence shown here is derived from an EMBL/GenBank/DDBJ whole genome shotgun (WGS) entry which is preliminary data.</text>
</comment>
<accession>A0ABT7SY58</accession>
<dbReference type="Gene3D" id="3.20.180.10">
    <property type="entry name" value="PNP-oxidase-like"/>
    <property type="match status" value="1"/>
</dbReference>
<proteinExistence type="predicted"/>
<evidence type="ECO:0000259" key="1">
    <source>
        <dbReference type="Pfam" id="PF10615"/>
    </source>
</evidence>
<dbReference type="Pfam" id="PF13883">
    <property type="entry name" value="CREG_beta-barrel"/>
    <property type="match status" value="1"/>
</dbReference>
<dbReference type="RefSeq" id="WP_289365512.1">
    <property type="nucleotide sequence ID" value="NZ_JAUCBP010000007.1"/>
</dbReference>
<sequence length="247" mass="27806">MSEKVTTAIRDARMLMRNQHSGILSTISISVAGYPFGSVTPFMLLGNGDLVIYASDIAQHARNMKADPKVSLCINDGSAEDSQATARVTILGLAEADTVSDADIERYYRLFPQARAYKKAHDFRFYTIKTTRVRYIGGFGEIFWFAEDMWRDSFIDMSANELGAIEHMHDDHMDALQEIYQHAMQSNSTSEPQMLSIFQEGFHLSNGVKTLFIPYEQELQQPSDLRHAMVVLTKKARGVQPELEAAV</sequence>
<evidence type="ECO:0000313" key="3">
    <source>
        <dbReference type="EMBL" id="MDM7861133.1"/>
    </source>
</evidence>
<organism evidence="3 4">
    <name type="scientific">Alteromonas arenosi</name>
    <dbReference type="NCBI Taxonomy" id="3055817"/>
    <lineage>
        <taxon>Bacteria</taxon>
        <taxon>Pseudomonadati</taxon>
        <taxon>Pseudomonadota</taxon>
        <taxon>Gammaproteobacteria</taxon>
        <taxon>Alteromonadales</taxon>
        <taxon>Alteromonadaceae</taxon>
        <taxon>Alteromonas/Salinimonas group</taxon>
        <taxon>Alteromonas</taxon>
    </lineage>
</organism>
<dbReference type="Proteomes" id="UP001234343">
    <property type="component" value="Unassembled WGS sequence"/>
</dbReference>
<reference evidence="3 4" key="1">
    <citation type="submission" date="2023-06" db="EMBL/GenBank/DDBJ databases">
        <title>Alteromonas sp. ASW11-36 isolated from intertidal sand.</title>
        <authorList>
            <person name="Li Y."/>
        </authorList>
    </citation>
    <scope>NUCLEOTIDE SEQUENCE [LARGE SCALE GENOMIC DNA]</scope>
    <source>
        <strain evidence="3 4">ASW11-36</strain>
    </source>
</reference>
<dbReference type="Gene3D" id="2.30.110.10">
    <property type="entry name" value="Electron Transport, Fmn-binding Protein, Chain A"/>
    <property type="match status" value="1"/>
</dbReference>
<evidence type="ECO:0000313" key="4">
    <source>
        <dbReference type="Proteomes" id="UP001234343"/>
    </source>
</evidence>
<dbReference type="InterPro" id="IPR012349">
    <property type="entry name" value="Split_barrel_FMN-bd"/>
</dbReference>
<feature type="domain" description="DUF2470" evidence="1">
    <location>
        <begin position="163"/>
        <end position="230"/>
    </location>
</feature>
<dbReference type="PANTHER" id="PTHR13343">
    <property type="entry name" value="CREG1 PROTEIN"/>
    <property type="match status" value="1"/>
</dbReference>
<dbReference type="EMBL" id="JAUCBP010000007">
    <property type="protein sequence ID" value="MDM7861133.1"/>
    <property type="molecule type" value="Genomic_DNA"/>
</dbReference>
<dbReference type="InterPro" id="IPR019595">
    <property type="entry name" value="DUF2470"/>
</dbReference>
<dbReference type="InterPro" id="IPR037119">
    <property type="entry name" value="Haem_oxidase_HugZ-like_sf"/>
</dbReference>
<dbReference type="Pfam" id="PF10615">
    <property type="entry name" value="DUF2470"/>
    <property type="match status" value="1"/>
</dbReference>
<dbReference type="InterPro" id="IPR055343">
    <property type="entry name" value="CREG_beta-barrel"/>
</dbReference>
<dbReference type="PANTHER" id="PTHR13343:SF17">
    <property type="entry name" value="CELLULAR REPRESSOR OF E1A-STIMULATED GENES, ISOFORM A"/>
    <property type="match status" value="1"/>
</dbReference>
<name>A0ABT7SY58_9ALTE</name>
<keyword evidence="4" id="KW-1185">Reference proteome</keyword>
<feature type="domain" description="CREG-like beta-barrel" evidence="2">
    <location>
        <begin position="6"/>
        <end position="141"/>
    </location>
</feature>
<protein>
    <submittedName>
        <fullName evidence="3">DUF2470 domain-containing protein</fullName>
    </submittedName>
</protein>
<dbReference type="SUPFAM" id="SSF50475">
    <property type="entry name" value="FMN-binding split barrel"/>
    <property type="match status" value="1"/>
</dbReference>
<gene>
    <name evidence="3" type="ORF">QTP81_11040</name>
</gene>
<evidence type="ECO:0000259" key="2">
    <source>
        <dbReference type="Pfam" id="PF13883"/>
    </source>
</evidence>